<dbReference type="OrthoDB" id="9804920at2"/>
<evidence type="ECO:0000313" key="2">
    <source>
        <dbReference type="Proteomes" id="UP000310636"/>
    </source>
</evidence>
<dbReference type="PANTHER" id="PTHR10443">
    <property type="entry name" value="MICROSOMAL DIPEPTIDASE"/>
    <property type="match status" value="1"/>
</dbReference>
<dbReference type="Gene3D" id="3.20.20.140">
    <property type="entry name" value="Metal-dependent hydrolases"/>
    <property type="match status" value="1"/>
</dbReference>
<reference evidence="1 2" key="1">
    <citation type="submission" date="2019-04" db="EMBL/GenBank/DDBJ databases">
        <title>Cohnella sp. nov. isolated from preserved vegetables.</title>
        <authorList>
            <person name="Lin S.-Y."/>
            <person name="Hung M.-H."/>
            <person name="Young C.-C."/>
        </authorList>
    </citation>
    <scope>NUCLEOTIDE SEQUENCE [LARGE SCALE GENOMIC DNA]</scope>
    <source>
        <strain evidence="1 2">CC-MHH1044</strain>
    </source>
</reference>
<dbReference type="SUPFAM" id="SSF51556">
    <property type="entry name" value="Metallo-dependent hydrolases"/>
    <property type="match status" value="1"/>
</dbReference>
<dbReference type="InterPro" id="IPR008257">
    <property type="entry name" value="Pept_M19"/>
</dbReference>
<dbReference type="Proteomes" id="UP000310636">
    <property type="component" value="Unassembled WGS sequence"/>
</dbReference>
<dbReference type="Pfam" id="PF01244">
    <property type="entry name" value="Peptidase_M19"/>
    <property type="match status" value="1"/>
</dbReference>
<evidence type="ECO:0000313" key="1">
    <source>
        <dbReference type="EMBL" id="THF78450.1"/>
    </source>
</evidence>
<keyword evidence="2" id="KW-1185">Reference proteome</keyword>
<comment type="caution">
    <text evidence="1">The sequence shown here is derived from an EMBL/GenBank/DDBJ whole genome shotgun (WGS) entry which is preliminary data.</text>
</comment>
<name>A0A4S4BVJ1_9BACL</name>
<dbReference type="GO" id="GO:0006508">
    <property type="term" value="P:proteolysis"/>
    <property type="evidence" value="ECO:0007669"/>
    <property type="project" value="InterPro"/>
</dbReference>
<accession>A0A4S4BVJ1</accession>
<dbReference type="PROSITE" id="PS51365">
    <property type="entry name" value="RENAL_DIPEPTIDASE_2"/>
    <property type="match status" value="1"/>
</dbReference>
<proteinExistence type="predicted"/>
<dbReference type="GO" id="GO:0070573">
    <property type="term" value="F:metallodipeptidase activity"/>
    <property type="evidence" value="ECO:0007669"/>
    <property type="project" value="InterPro"/>
</dbReference>
<dbReference type="EMBL" id="SSOB01000016">
    <property type="protein sequence ID" value="THF78450.1"/>
    <property type="molecule type" value="Genomic_DNA"/>
</dbReference>
<organism evidence="1 2">
    <name type="scientific">Cohnella fermenti</name>
    <dbReference type="NCBI Taxonomy" id="2565925"/>
    <lineage>
        <taxon>Bacteria</taxon>
        <taxon>Bacillati</taxon>
        <taxon>Bacillota</taxon>
        <taxon>Bacilli</taxon>
        <taxon>Bacillales</taxon>
        <taxon>Paenibacillaceae</taxon>
        <taxon>Cohnella</taxon>
    </lineage>
</organism>
<sequence length="321" mass="35602">MQGRKRMMRITDLHCDALFKMQRDPKLSLREADADGKLDVTLERLREGGVSAQVFAIYVPEDKPMEPQTALHQAELFWSKVLTEPGVRLIRTAADLEEAERTGALGALLSLEGVDCLREQWWSLTLLYRLGVRLLGLTWNHANWAADGAMEPRGGGLTRAGRRLVNECEKLGILLDVSHLSERGFWELKELATRPFFASHSNAKALHSHPRNLTDDQIRALIEADGLLGLTFVPFFLAGAQPARIDDVLRHVEHICVLGGSSHLAFGSDFDGIETHVAGLAHPGEYPALAEALLKRYPESLVSGFLGGNATRFLMDNLPQR</sequence>
<protein>
    <submittedName>
        <fullName evidence="1">Membrane dipeptidase</fullName>
    </submittedName>
</protein>
<dbReference type="AlphaFoldDB" id="A0A4S4BVJ1"/>
<dbReference type="InterPro" id="IPR032466">
    <property type="entry name" value="Metal_Hydrolase"/>
</dbReference>
<dbReference type="CDD" id="cd01301">
    <property type="entry name" value="rDP_like"/>
    <property type="match status" value="1"/>
</dbReference>
<dbReference type="PANTHER" id="PTHR10443:SF12">
    <property type="entry name" value="DIPEPTIDASE"/>
    <property type="match status" value="1"/>
</dbReference>
<gene>
    <name evidence="1" type="ORF">E6C55_14685</name>
</gene>